<dbReference type="InterPro" id="IPR050641">
    <property type="entry name" value="RIFMO-like"/>
</dbReference>
<evidence type="ECO:0000313" key="7">
    <source>
        <dbReference type="Proteomes" id="UP000219688"/>
    </source>
</evidence>
<evidence type="ECO:0000256" key="4">
    <source>
        <dbReference type="SAM" id="MobiDB-lite"/>
    </source>
</evidence>
<evidence type="ECO:0000259" key="5">
    <source>
        <dbReference type="Pfam" id="PF01494"/>
    </source>
</evidence>
<gene>
    <name evidence="6" type="ORF">SAMN05421879_109110</name>
</gene>
<organism evidence="6 7">
    <name type="scientific">Ornithinimicrobium cerasi</name>
    <dbReference type="NCBI Taxonomy" id="2248773"/>
    <lineage>
        <taxon>Bacteria</taxon>
        <taxon>Bacillati</taxon>
        <taxon>Actinomycetota</taxon>
        <taxon>Actinomycetes</taxon>
        <taxon>Micrococcales</taxon>
        <taxon>Ornithinimicrobiaceae</taxon>
        <taxon>Ornithinimicrobium</taxon>
    </lineage>
</organism>
<comment type="cofactor">
    <cofactor evidence="1">
        <name>FAD</name>
        <dbReference type="ChEBI" id="CHEBI:57692"/>
    </cofactor>
</comment>
<feature type="region of interest" description="Disordered" evidence="4">
    <location>
        <begin position="405"/>
        <end position="428"/>
    </location>
</feature>
<evidence type="ECO:0000256" key="2">
    <source>
        <dbReference type="ARBA" id="ARBA00022630"/>
    </source>
</evidence>
<keyword evidence="3" id="KW-0274">FAD</keyword>
<dbReference type="Pfam" id="PF01494">
    <property type="entry name" value="FAD_binding_3"/>
    <property type="match status" value="1"/>
</dbReference>
<evidence type="ECO:0000256" key="3">
    <source>
        <dbReference type="ARBA" id="ARBA00022827"/>
    </source>
</evidence>
<dbReference type="Gene3D" id="3.50.50.60">
    <property type="entry name" value="FAD/NAD(P)-binding domain"/>
    <property type="match status" value="1"/>
</dbReference>
<sequence>MTSAAPPPPPPPPAHPVVVVGNGPVGQTAALLLARHGIPVVLLDGRSRRDPEGSKAICQQRDVLDVWAWAGVPQIAEEGLTWTRARTFYRTHELFSVDLPDPGASPMPPFVNISQSRTEELLDERIAREPLVEVRWGWTVEDRQDHDTHVRVRCSTPHGPDDVDGSYLVACGGARGSALRTALDVTFPGRTFDEAFLICDIRADLPGWESERRFYFDPTWNPGRQVLIHPCPGSVHRIDWQVDPTFDLHVARRDGSLDQRIQQVLGPDVPYEVVWSSVYRFHARLASHFRVGRALLAGDVAHLVSPFGARGLNSGVGDVDNLVWKLVAVLRGWAEDSLLDSYEVERRAAARENLEVTTATMDFLVPRTPAAAEARHTLLTAAVHDEAARDRVDSGRLAEPFWYVDSPLTTPDPSRPWPGRPPRGEPPAPVPGVVLPDAALQVDDALLADPEVRPTIGRLRMRDLVRGRLSLLVDSAEAAAAARRTLDETLPAGAPRTVVDLSTLPGAEAVMAGLAWEEGDWWLVRPDAHTAARLPGGEGAAEAVARVLGRRG</sequence>
<dbReference type="Proteomes" id="UP000219688">
    <property type="component" value="Unassembled WGS sequence"/>
</dbReference>
<reference evidence="7" key="1">
    <citation type="submission" date="2017-08" db="EMBL/GenBank/DDBJ databases">
        <authorList>
            <person name="Varghese N."/>
            <person name="Submissions S."/>
        </authorList>
    </citation>
    <scope>NUCLEOTIDE SEQUENCE [LARGE SCALE GENOMIC DNA]</scope>
    <source>
        <strain evidence="7">USBA17B2</strain>
    </source>
</reference>
<keyword evidence="2" id="KW-0285">Flavoprotein</keyword>
<protein>
    <submittedName>
        <fullName evidence="6">3-(3-hydroxy-phenyl)propionate hydroxylase</fullName>
    </submittedName>
</protein>
<evidence type="ECO:0000256" key="1">
    <source>
        <dbReference type="ARBA" id="ARBA00001974"/>
    </source>
</evidence>
<dbReference type="InterPro" id="IPR036188">
    <property type="entry name" value="FAD/NAD-bd_sf"/>
</dbReference>
<dbReference type="AlphaFoldDB" id="A0A285VS49"/>
<dbReference type="Gene3D" id="3.40.30.120">
    <property type="match status" value="1"/>
</dbReference>
<dbReference type="Gene3D" id="3.30.70.2450">
    <property type="match status" value="1"/>
</dbReference>
<dbReference type="NCBIfam" id="NF006002">
    <property type="entry name" value="PRK08132.1"/>
    <property type="match status" value="1"/>
</dbReference>
<dbReference type="InterPro" id="IPR002938">
    <property type="entry name" value="FAD-bd"/>
</dbReference>
<dbReference type="SUPFAM" id="SSF51905">
    <property type="entry name" value="FAD/NAD(P)-binding domain"/>
    <property type="match status" value="1"/>
</dbReference>
<dbReference type="PANTHER" id="PTHR43004:SF19">
    <property type="entry name" value="BINDING MONOOXYGENASE, PUTATIVE (JCVI)-RELATED"/>
    <property type="match status" value="1"/>
</dbReference>
<name>A0A285VS49_9MICO</name>
<evidence type="ECO:0000313" key="6">
    <source>
        <dbReference type="EMBL" id="SOC56900.1"/>
    </source>
</evidence>
<dbReference type="GO" id="GO:0071949">
    <property type="term" value="F:FAD binding"/>
    <property type="evidence" value="ECO:0007669"/>
    <property type="project" value="InterPro"/>
</dbReference>
<dbReference type="GO" id="GO:0016709">
    <property type="term" value="F:oxidoreductase activity, acting on paired donors, with incorporation or reduction of molecular oxygen, NAD(P)H as one donor, and incorporation of one atom of oxygen"/>
    <property type="evidence" value="ECO:0007669"/>
    <property type="project" value="UniProtKB-ARBA"/>
</dbReference>
<dbReference type="RefSeq" id="WP_097188772.1">
    <property type="nucleotide sequence ID" value="NZ_OBQK01000009.1"/>
</dbReference>
<dbReference type="EMBL" id="OBQK01000009">
    <property type="protein sequence ID" value="SOC56900.1"/>
    <property type="molecule type" value="Genomic_DNA"/>
</dbReference>
<feature type="domain" description="FAD-binding" evidence="5">
    <location>
        <begin position="16"/>
        <end position="355"/>
    </location>
</feature>
<keyword evidence="7" id="KW-1185">Reference proteome</keyword>
<feature type="compositionally biased region" description="Pro residues" evidence="4">
    <location>
        <begin position="413"/>
        <end position="428"/>
    </location>
</feature>
<dbReference type="PANTHER" id="PTHR43004">
    <property type="entry name" value="TRK SYSTEM POTASSIUM UPTAKE PROTEIN"/>
    <property type="match status" value="1"/>
</dbReference>
<proteinExistence type="predicted"/>
<dbReference type="PRINTS" id="PR00420">
    <property type="entry name" value="RNGMNOXGNASE"/>
</dbReference>
<accession>A0A285VS49</accession>